<evidence type="ECO:0000313" key="3">
    <source>
        <dbReference type="Proteomes" id="UP000784294"/>
    </source>
</evidence>
<feature type="non-terminal residue" evidence="2">
    <location>
        <position position="1"/>
    </location>
</feature>
<accession>A0A448XM70</accession>
<comment type="caution">
    <text evidence="2">The sequence shown here is derived from an EMBL/GenBank/DDBJ whole genome shotgun (WGS) entry which is preliminary data.</text>
</comment>
<feature type="compositionally biased region" description="Low complexity" evidence="1">
    <location>
        <begin position="76"/>
        <end position="91"/>
    </location>
</feature>
<evidence type="ECO:0000256" key="1">
    <source>
        <dbReference type="SAM" id="MobiDB-lite"/>
    </source>
</evidence>
<feature type="region of interest" description="Disordered" evidence="1">
    <location>
        <begin position="71"/>
        <end position="103"/>
    </location>
</feature>
<reference evidence="2" key="1">
    <citation type="submission" date="2018-11" db="EMBL/GenBank/DDBJ databases">
        <authorList>
            <consortium name="Pathogen Informatics"/>
        </authorList>
    </citation>
    <scope>NUCLEOTIDE SEQUENCE</scope>
</reference>
<protein>
    <submittedName>
        <fullName evidence="2">Uncharacterized protein</fullName>
    </submittedName>
</protein>
<keyword evidence="3" id="KW-1185">Reference proteome</keyword>
<dbReference type="Proteomes" id="UP000784294">
    <property type="component" value="Unassembled WGS sequence"/>
</dbReference>
<dbReference type="AlphaFoldDB" id="A0A448XM70"/>
<name>A0A448XM70_9PLAT</name>
<evidence type="ECO:0000313" key="2">
    <source>
        <dbReference type="EMBL" id="VEL40074.1"/>
    </source>
</evidence>
<gene>
    <name evidence="2" type="ORF">PXEA_LOCUS33514</name>
</gene>
<proteinExistence type="predicted"/>
<sequence>GIYSGKSSCYNHNCLAYTRIWPASLSATQFEGRYVYRISSAERTVSQARHRQSLRRFTPLESGSCRRDVALGREFTGPTGPSAPGLSPAPGQTQPRTIRQSGWHDDRGCRGEVFAMGRRSALKRVCTRRRCLFFSA</sequence>
<dbReference type="EMBL" id="CAAALY010263580">
    <property type="protein sequence ID" value="VEL40074.1"/>
    <property type="molecule type" value="Genomic_DNA"/>
</dbReference>
<organism evidence="2 3">
    <name type="scientific">Protopolystoma xenopodis</name>
    <dbReference type="NCBI Taxonomy" id="117903"/>
    <lineage>
        <taxon>Eukaryota</taxon>
        <taxon>Metazoa</taxon>
        <taxon>Spiralia</taxon>
        <taxon>Lophotrochozoa</taxon>
        <taxon>Platyhelminthes</taxon>
        <taxon>Monogenea</taxon>
        <taxon>Polyopisthocotylea</taxon>
        <taxon>Polystomatidea</taxon>
        <taxon>Polystomatidae</taxon>
        <taxon>Protopolystoma</taxon>
    </lineage>
</organism>